<accession>A0ABN7SYE1</accession>
<feature type="compositionally biased region" description="Polar residues" evidence="1">
    <location>
        <begin position="924"/>
        <end position="934"/>
    </location>
</feature>
<feature type="compositionally biased region" description="Basic and acidic residues" evidence="1">
    <location>
        <begin position="935"/>
        <end position="950"/>
    </location>
</feature>
<feature type="compositionally biased region" description="Basic and acidic residues" evidence="1">
    <location>
        <begin position="743"/>
        <end position="753"/>
    </location>
</feature>
<keyword evidence="3" id="KW-1185">Reference proteome</keyword>
<evidence type="ECO:0000313" key="3">
    <source>
        <dbReference type="Proteomes" id="UP001158576"/>
    </source>
</evidence>
<feature type="compositionally biased region" description="Basic and acidic residues" evidence="1">
    <location>
        <begin position="1077"/>
        <end position="1086"/>
    </location>
</feature>
<protein>
    <submittedName>
        <fullName evidence="2">Oidioi.mRNA.OKI2018_I69.chr1.g3048.t1.cds</fullName>
    </submittedName>
</protein>
<feature type="compositionally biased region" description="Polar residues" evidence="1">
    <location>
        <begin position="46"/>
        <end position="62"/>
    </location>
</feature>
<dbReference type="EMBL" id="OU015566">
    <property type="protein sequence ID" value="CAG5106895.1"/>
    <property type="molecule type" value="Genomic_DNA"/>
</dbReference>
<feature type="compositionally biased region" description="Basic residues" evidence="1">
    <location>
        <begin position="527"/>
        <end position="541"/>
    </location>
</feature>
<feature type="compositionally biased region" description="Low complexity" evidence="1">
    <location>
        <begin position="1129"/>
        <end position="1146"/>
    </location>
</feature>
<feature type="compositionally biased region" description="Polar residues" evidence="1">
    <location>
        <begin position="21"/>
        <end position="38"/>
    </location>
</feature>
<proteinExistence type="predicted"/>
<dbReference type="Proteomes" id="UP001158576">
    <property type="component" value="Chromosome 1"/>
</dbReference>
<feature type="region of interest" description="Disordered" evidence="1">
    <location>
        <begin position="21"/>
        <end position="210"/>
    </location>
</feature>
<gene>
    <name evidence="2" type="ORF">OKIOD_LOCUS11813</name>
</gene>
<feature type="region of interest" description="Disordered" evidence="1">
    <location>
        <begin position="1124"/>
        <end position="1168"/>
    </location>
</feature>
<feature type="compositionally biased region" description="Polar residues" evidence="1">
    <location>
        <begin position="69"/>
        <end position="111"/>
    </location>
</feature>
<organism evidence="2 3">
    <name type="scientific">Oikopleura dioica</name>
    <name type="common">Tunicate</name>
    <dbReference type="NCBI Taxonomy" id="34765"/>
    <lineage>
        <taxon>Eukaryota</taxon>
        <taxon>Metazoa</taxon>
        <taxon>Chordata</taxon>
        <taxon>Tunicata</taxon>
        <taxon>Appendicularia</taxon>
        <taxon>Copelata</taxon>
        <taxon>Oikopleuridae</taxon>
        <taxon>Oikopleura</taxon>
    </lineage>
</organism>
<sequence>MEREKMKNYEREYFEFYSASQEAPQYQSQPMNFQNSQRADYEGAHGSQQCYDHPPSSQQINDFQAHPGFNSQAPHSQGYSEFSDPSTISGSQVHGPSQNQRQPMQNVTNAYQPRMHKPQFPASFPQQKRPAPYNIPSQAPFQSKSPYDQHHSQPQHNYHQPAANFHSHSQHANPYHNQNGFHQRAPNPSQYQPPPNYHQPQHSQQPHVHVTAPRHHPQVNLHEKFDELVSKSKRNSQGRPERPPTGFDFPVKNLQYQKEYGKGQWWPLADADFVVNLRIKPGSYLLIFENLPEMMCLVCKLNDMIHYYIEEDFLYIVQKSTKKYLRFEFIDFGARGVFLQYAYGFLTQLKEDILKIDDSDLTARKIAADRRERILKLKEEEKISKERLEMSFDEHNSPIRPRASTLETPKRSSPDLKRQSSLGEVNNHVKSQEHSFDLSDQQLDIDVDAGPASSSLPPPLKTKKKTKPKKKSSSQEEKPSKTPEVDEDPFSIASILSRPKRKSNETTMLSMQIDIGQQKEILERSKKKLKERKSSQKRKKKAEQDEEENKNERDEGELPPKEHFKVDETTAVLLQEFEETVLNATEWSEEKEGYREFMIDYKQMEEIQLGKYGIKNRTFWGLNLYRKELTGDREWKALSKPGRRIKMEMQIQVKRVQFFLEDTVEIFAGLHGEIQAAFYGRSIYLVSAEDRSFLRFEFDTHDDPNAMKRFFNLGSSFILSRTKDNSLKEKPSNENSSPPKRPYSKEEPTKHSIQEPQTSSVRKPKFFVINLYKLEKVKEKQDRLTGVWERIAPKNKPVGVSFNDNGIEFILQPYAENENFTIKQDDECFFKRISRSDQTTTTITRWLYLQNYTSKAGFRFRYEGEFDKIHNAFKKILQKKFERKGLKVCKSRPNIPKPTEYHQTQSTPSSNPPIVHKKTKNEAAESQLSSSFQKENVERSTDKTPLNRDPSKKKRSREQIIMDKKNNLERKVNSWSKRLNEVLEAQETAFSKRESINSQPRSQIRQRSSTLELKKAENCKMKRQNSNSMADLDKLNQKFDVKQPLRKRRNTENKENYHQVPTSSTAIPEMDTSTSQFDDRKSERATTCHMDIPTQVFKDNSLDNRLDFLRDVLHEQQNDAEYPVAPLLSNGRGRNQQQNEQQSRSSFHQAKKRSLRDFSPPGNDKNFY</sequence>
<feature type="compositionally biased region" description="Polar residues" evidence="1">
    <location>
        <begin position="135"/>
        <end position="158"/>
    </location>
</feature>
<evidence type="ECO:0000256" key="1">
    <source>
        <dbReference type="SAM" id="MobiDB-lite"/>
    </source>
</evidence>
<feature type="region of interest" description="Disordered" evidence="1">
    <location>
        <begin position="888"/>
        <end position="965"/>
    </location>
</feature>
<feature type="compositionally biased region" description="Basic and acidic residues" evidence="1">
    <location>
        <begin position="473"/>
        <end position="484"/>
    </location>
</feature>
<feature type="region of interest" description="Disordered" evidence="1">
    <location>
        <begin position="527"/>
        <end position="563"/>
    </location>
</feature>
<feature type="region of interest" description="Disordered" evidence="1">
    <location>
        <begin position="1042"/>
        <end position="1086"/>
    </location>
</feature>
<feature type="region of interest" description="Disordered" evidence="1">
    <location>
        <begin position="388"/>
        <end position="512"/>
    </location>
</feature>
<feature type="region of interest" description="Disordered" evidence="1">
    <location>
        <begin position="724"/>
        <end position="759"/>
    </location>
</feature>
<feature type="compositionally biased region" description="Low complexity" evidence="1">
    <location>
        <begin position="996"/>
        <end position="1009"/>
    </location>
</feature>
<evidence type="ECO:0000313" key="2">
    <source>
        <dbReference type="EMBL" id="CAG5106895.1"/>
    </source>
</evidence>
<feature type="compositionally biased region" description="Polar residues" evidence="1">
    <location>
        <begin position="166"/>
        <end position="181"/>
    </location>
</feature>
<feature type="compositionally biased region" description="Basic and acidic residues" evidence="1">
    <location>
        <begin position="550"/>
        <end position="563"/>
    </location>
</feature>
<feature type="compositionally biased region" description="Polar residues" evidence="1">
    <location>
        <begin position="1059"/>
        <end position="1076"/>
    </location>
</feature>
<feature type="compositionally biased region" description="Basic and acidic residues" evidence="1">
    <location>
        <begin position="388"/>
        <end position="397"/>
    </location>
</feature>
<feature type="compositionally biased region" description="Basic and acidic residues" evidence="1">
    <location>
        <begin position="408"/>
        <end position="418"/>
    </location>
</feature>
<feature type="region of interest" description="Disordered" evidence="1">
    <location>
        <begin position="988"/>
        <end position="1009"/>
    </location>
</feature>
<feature type="compositionally biased region" description="Basic residues" evidence="1">
    <location>
        <begin position="461"/>
        <end position="472"/>
    </location>
</feature>
<name>A0ABN7SYE1_OIKDI</name>
<reference evidence="2 3" key="1">
    <citation type="submission" date="2021-04" db="EMBL/GenBank/DDBJ databases">
        <authorList>
            <person name="Bliznina A."/>
        </authorList>
    </citation>
    <scope>NUCLEOTIDE SEQUENCE [LARGE SCALE GENOMIC DNA]</scope>
</reference>